<keyword evidence="1" id="KW-0999">Mitochondrion inner membrane</keyword>
<dbReference type="GO" id="GO:0015031">
    <property type="term" value="P:protein transport"/>
    <property type="evidence" value="ECO:0007669"/>
    <property type="project" value="UniProtKB-KW"/>
</dbReference>
<keyword evidence="1" id="KW-0472">Membrane</keyword>
<keyword evidence="1" id="KW-1015">Disulfide bond</keyword>
<evidence type="ECO:0000313" key="5">
    <source>
        <dbReference type="Proteomes" id="UP001530377"/>
    </source>
</evidence>
<feature type="compositionally biased region" description="Low complexity" evidence="2">
    <location>
        <begin position="21"/>
        <end position="36"/>
    </location>
</feature>
<sequence length="125" mass="13453">MPFWSRGSANKSQDSKDFTSEDLSSFVSSDSNFASSVGDDPLMTSAAGLGDMQQFSLALRQQMMVQTVINTLTDKAFEKCITGKPGDSLGGKELACVNATVCKWLDTNEFMNGRMARKFGGGGQM</sequence>
<comment type="domain">
    <text evidence="1">The twin CX3C motif contains 4 conserved Cys residues that form 2 disulfide bonds in the mitochondrial intermembrane space.</text>
</comment>
<keyword evidence="1" id="KW-0653">Protein transport</keyword>
<dbReference type="InterPro" id="IPR004217">
    <property type="entry name" value="Tim10-like"/>
</dbReference>
<keyword evidence="1" id="KW-0813">Transport</keyword>
<proteinExistence type="inferred from homology"/>
<comment type="caution">
    <text evidence="4">The sequence shown here is derived from an EMBL/GenBank/DDBJ whole genome shotgun (WGS) entry which is preliminary data.</text>
</comment>
<organism evidence="4 5">
    <name type="scientific">Cyclostephanos tholiformis</name>
    <dbReference type="NCBI Taxonomy" id="382380"/>
    <lineage>
        <taxon>Eukaryota</taxon>
        <taxon>Sar</taxon>
        <taxon>Stramenopiles</taxon>
        <taxon>Ochrophyta</taxon>
        <taxon>Bacillariophyta</taxon>
        <taxon>Coscinodiscophyceae</taxon>
        <taxon>Thalassiosirophycidae</taxon>
        <taxon>Stephanodiscales</taxon>
        <taxon>Stephanodiscaceae</taxon>
        <taxon>Cyclostephanos</taxon>
    </lineage>
</organism>
<dbReference type="InterPro" id="IPR035427">
    <property type="entry name" value="Tim10-like_dom_sf"/>
</dbReference>
<keyword evidence="1" id="KW-0143">Chaperone</keyword>
<name>A0ABD3RFH2_9STRA</name>
<comment type="similarity">
    <text evidence="1">Belongs to the small Tim family.</text>
</comment>
<dbReference type="Proteomes" id="UP001530377">
    <property type="component" value="Unassembled WGS sequence"/>
</dbReference>
<reference evidence="4 5" key="1">
    <citation type="submission" date="2024-10" db="EMBL/GenBank/DDBJ databases">
        <title>Updated reference genomes for cyclostephanoid diatoms.</title>
        <authorList>
            <person name="Roberts W.R."/>
            <person name="Alverson A.J."/>
        </authorList>
    </citation>
    <scope>NUCLEOTIDE SEQUENCE [LARGE SCALE GENOMIC DNA]</scope>
    <source>
        <strain evidence="4 5">AJA228-03</strain>
    </source>
</reference>
<dbReference type="AlphaFoldDB" id="A0ABD3RFH2"/>
<dbReference type="GO" id="GO:0005743">
    <property type="term" value="C:mitochondrial inner membrane"/>
    <property type="evidence" value="ECO:0007669"/>
    <property type="project" value="UniProtKB-SubCell"/>
</dbReference>
<evidence type="ECO:0000256" key="2">
    <source>
        <dbReference type="SAM" id="MobiDB-lite"/>
    </source>
</evidence>
<gene>
    <name evidence="4" type="ORF">ACHAXA_005720</name>
</gene>
<evidence type="ECO:0000256" key="1">
    <source>
        <dbReference type="RuleBase" id="RU367043"/>
    </source>
</evidence>
<comment type="function">
    <text evidence="1">Mitochondrial intermembrane chaperone that participates in the import and insertion of some multi-pass transmembrane proteins into the mitochondrial inner membrane. Also required for the transfer of beta-barrel precursors from the TOM complex to the sorting and assembly machinery (SAM complex) of the outer membrane. Acts as a chaperone-like protein that protects the hydrophobic precursors from aggregation and guide them through the mitochondrial intermembrane space.</text>
</comment>
<evidence type="ECO:0000313" key="4">
    <source>
        <dbReference type="EMBL" id="KAL3811750.1"/>
    </source>
</evidence>
<dbReference type="SUPFAM" id="SSF144122">
    <property type="entry name" value="Tim10-like"/>
    <property type="match status" value="1"/>
</dbReference>
<feature type="region of interest" description="Disordered" evidence="2">
    <location>
        <begin position="1"/>
        <end position="36"/>
    </location>
</feature>
<dbReference type="Pfam" id="PF02953">
    <property type="entry name" value="zf-Tim10_DDP"/>
    <property type="match status" value="1"/>
</dbReference>
<comment type="subunit">
    <text evidence="1">Heterohexamer.</text>
</comment>
<protein>
    <recommendedName>
        <fullName evidence="1">Mitochondrial import inner membrane translocase subunit</fullName>
    </recommendedName>
</protein>
<dbReference type="EMBL" id="JALLPB020000238">
    <property type="protein sequence ID" value="KAL3811750.1"/>
    <property type="molecule type" value="Genomic_DNA"/>
</dbReference>
<comment type="subcellular location">
    <subcellularLocation>
        <location evidence="1">Mitochondrion inner membrane</location>
        <topology evidence="1">Peripheral membrane protein</topology>
        <orientation evidence="1">Intermembrane side</orientation>
    </subcellularLocation>
</comment>
<accession>A0ABD3RFH2</accession>
<keyword evidence="5" id="KW-1185">Reference proteome</keyword>
<evidence type="ECO:0000259" key="3">
    <source>
        <dbReference type="Pfam" id="PF02953"/>
    </source>
</evidence>
<feature type="domain" description="Tim10-like" evidence="3">
    <location>
        <begin position="54"/>
        <end position="116"/>
    </location>
</feature>
<keyword evidence="1" id="KW-0496">Mitochondrion</keyword>
<dbReference type="Gene3D" id="1.10.287.810">
    <property type="entry name" value="Mitochondrial import inner membrane translocase subunit tim13 like domains"/>
    <property type="match status" value="1"/>
</dbReference>
<keyword evidence="1" id="KW-0811">Translocation</keyword>